<keyword evidence="5" id="KW-1185">Reference proteome</keyword>
<dbReference type="Proteomes" id="UP000515150">
    <property type="component" value="Chromosome 3"/>
</dbReference>
<dbReference type="AlphaFoldDB" id="A0A6P7M0F3"/>
<feature type="coiled-coil region" evidence="1">
    <location>
        <begin position="415"/>
        <end position="476"/>
    </location>
</feature>
<evidence type="ECO:0000259" key="4">
    <source>
        <dbReference type="Pfam" id="PF18289"/>
    </source>
</evidence>
<protein>
    <submittedName>
        <fullName evidence="6">Coiled-coil domain-containing protein 81-like isoform X1</fullName>
    </submittedName>
</protein>
<feature type="domain" description="CCDC81 HU" evidence="4">
    <location>
        <begin position="102"/>
        <end position="176"/>
    </location>
</feature>
<proteinExistence type="predicted"/>
<dbReference type="PANTHER" id="PTHR14362:SF2">
    <property type="entry name" value="COILED-COIL DOMAIN-CONTAINING PROTEIN 81"/>
    <property type="match status" value="1"/>
</dbReference>
<evidence type="ECO:0000256" key="2">
    <source>
        <dbReference type="SAM" id="MobiDB-lite"/>
    </source>
</evidence>
<evidence type="ECO:0000313" key="6">
    <source>
        <dbReference type="RefSeq" id="XP_028999684.1"/>
    </source>
</evidence>
<evidence type="ECO:0000259" key="3">
    <source>
        <dbReference type="Pfam" id="PF14908"/>
    </source>
</evidence>
<dbReference type="InterPro" id="IPR028034">
    <property type="entry name" value="HU-CCDC81"/>
</dbReference>
<accession>A0A6P7M0F3</accession>
<reference evidence="6" key="1">
    <citation type="submission" date="2025-08" db="UniProtKB">
        <authorList>
            <consortium name="RefSeq"/>
        </authorList>
    </citation>
    <scope>IDENTIFICATION</scope>
</reference>
<dbReference type="RefSeq" id="XP_028999684.1">
    <property type="nucleotide sequence ID" value="XM_029143851.3"/>
</dbReference>
<dbReference type="InParanoid" id="A0A6P7M0F3"/>
<feature type="compositionally biased region" description="Basic and acidic residues" evidence="2">
    <location>
        <begin position="235"/>
        <end position="250"/>
    </location>
</feature>
<dbReference type="Pfam" id="PF18289">
    <property type="entry name" value="HU-CCDC81_euk_2"/>
    <property type="match status" value="1"/>
</dbReference>
<evidence type="ECO:0000256" key="1">
    <source>
        <dbReference type="SAM" id="Coils"/>
    </source>
</evidence>
<dbReference type="InterPro" id="IPR040673">
    <property type="entry name" value="CCDC81_HU_dom_2"/>
</dbReference>
<dbReference type="InterPro" id="IPR026295">
    <property type="entry name" value="CCD81"/>
</dbReference>
<feature type="coiled-coil region" evidence="1">
    <location>
        <begin position="329"/>
        <end position="366"/>
    </location>
</feature>
<dbReference type="OrthoDB" id="125906at2759"/>
<sequence>MTDVLRLVSQVGRRTLPTLSQLSENDIECIWADLSAFIERQMTSQKGVHLAGLGTFTFSQQQLNIGNKLTLIQRPIFLLAGKLSQSLGLKQTRPLATATHLPVVQLNFAAVSQVSPFSREVVEGCVRETLQLLFRALASEQNIFITFHGIGVLTFNNKKVRMKFNKDFINTMDGTGRMLLAFNNRPGSSVSLLSGGLYRLRRPQTANPAVLPTICSAQPDSRAGDKDGFCLSPAPDHRNAGEVPQQRESKTWGLLQPDKVKAVSLSEELNPSPPAEAADKNTTSTSPPEVSPKQEPPHAPVCCFGHARAGQELCYLCMQRAQRNVPVNLREQQQAEEKAQEKLLLLKEQQRDKRYMEEEQAKMSEQHERAKLVATFNLKMSEQKVKSSCAQHPTSFIFPTRPLTPARRIQQQRYMNDLQSQIERRQQREAQEKQNRLLMGRLDQVELLQEIALQKAQQLQQKYERTKSYKKALDTQVGDKKYTIPTEGECDSAGFNPYETVEVESNVESRERAQKLFNINISAANQRKTEELHNRQTQLGREREMLKHTKMELILDHINQFEKKQKVIKSLEDEWSRSVRLKRQREEEEQRFLRSAGQLLVDKLTQYRRCTQCQRRTNNCGETNIWKDSHYLSGSQFMI</sequence>
<dbReference type="GO" id="GO:0005815">
    <property type="term" value="C:microtubule organizing center"/>
    <property type="evidence" value="ECO:0007669"/>
    <property type="project" value="TreeGrafter"/>
</dbReference>
<dbReference type="PANTHER" id="PTHR14362">
    <property type="entry name" value="COILED-COIL DOMAIN-CONTAINING PROTEIN 81"/>
    <property type="match status" value="1"/>
</dbReference>
<organism evidence="5 6">
    <name type="scientific">Betta splendens</name>
    <name type="common">Siamese fighting fish</name>
    <dbReference type="NCBI Taxonomy" id="158456"/>
    <lineage>
        <taxon>Eukaryota</taxon>
        <taxon>Metazoa</taxon>
        <taxon>Chordata</taxon>
        <taxon>Craniata</taxon>
        <taxon>Vertebrata</taxon>
        <taxon>Euteleostomi</taxon>
        <taxon>Actinopterygii</taxon>
        <taxon>Neopterygii</taxon>
        <taxon>Teleostei</taxon>
        <taxon>Neoteleostei</taxon>
        <taxon>Acanthomorphata</taxon>
        <taxon>Anabantaria</taxon>
        <taxon>Anabantiformes</taxon>
        <taxon>Anabantoidei</taxon>
        <taxon>Osphronemidae</taxon>
        <taxon>Betta</taxon>
    </lineage>
</organism>
<evidence type="ECO:0000313" key="5">
    <source>
        <dbReference type="Proteomes" id="UP000515150"/>
    </source>
</evidence>
<gene>
    <name evidence="6" type="primary">LOC114851938</name>
</gene>
<feature type="domain" description="CCDC81 HU" evidence="3">
    <location>
        <begin position="7"/>
        <end position="91"/>
    </location>
</feature>
<name>A0A6P7M0F3_BETSP</name>
<keyword evidence="1" id="KW-0175">Coiled coil</keyword>
<dbReference type="GeneID" id="114851938"/>
<dbReference type="KEGG" id="bspl:114851938"/>
<feature type="region of interest" description="Disordered" evidence="2">
    <location>
        <begin position="216"/>
        <end position="297"/>
    </location>
</feature>
<dbReference type="Pfam" id="PF14908">
    <property type="entry name" value="HU-CCDC81_euk_1"/>
    <property type="match status" value="1"/>
</dbReference>